<dbReference type="OrthoDB" id="161343at2"/>
<dbReference type="Gene3D" id="3.40.50.1950">
    <property type="entry name" value="Flavin prenyltransferase-like"/>
    <property type="match status" value="1"/>
</dbReference>
<dbReference type="GO" id="GO:0003824">
    <property type="term" value="F:catalytic activity"/>
    <property type="evidence" value="ECO:0007669"/>
    <property type="project" value="InterPro"/>
</dbReference>
<evidence type="ECO:0000259" key="1">
    <source>
        <dbReference type="Pfam" id="PF02441"/>
    </source>
</evidence>
<protein>
    <submittedName>
        <fullName evidence="2">Flavoprotein</fullName>
    </submittedName>
</protein>
<dbReference type="InterPro" id="IPR003382">
    <property type="entry name" value="Flavoprotein"/>
</dbReference>
<feature type="domain" description="Flavoprotein" evidence="1">
    <location>
        <begin position="9"/>
        <end position="146"/>
    </location>
</feature>
<sequence>MTRSDRWVYLVVSAAPPVLHIDSTVEELISKQWGVCLIATPTAATWIDLDTIARRTGCLTRAAARPPLTEKSLPRADAVLAAPLTFNTINKWAAGFSDSPALGALNELLSAELPILAAPCVKKLLQHHPAYAHSLARLTDAGVTVLAPDTITVKGPDGLADFDWTELLTHFDEITTEPRQR</sequence>
<accession>A0A495W1Q8</accession>
<dbReference type="Proteomes" id="UP000282084">
    <property type="component" value="Unassembled WGS sequence"/>
</dbReference>
<reference evidence="2 3" key="1">
    <citation type="submission" date="2018-10" db="EMBL/GenBank/DDBJ databases">
        <title>Sequencing the genomes of 1000 actinobacteria strains.</title>
        <authorList>
            <person name="Klenk H.-P."/>
        </authorList>
    </citation>
    <scope>NUCLEOTIDE SEQUENCE [LARGE SCALE GENOMIC DNA]</scope>
    <source>
        <strain evidence="2 3">DSM 43800</strain>
    </source>
</reference>
<comment type="caution">
    <text evidence="2">The sequence shown here is derived from an EMBL/GenBank/DDBJ whole genome shotgun (WGS) entry which is preliminary data.</text>
</comment>
<organism evidence="2 3">
    <name type="scientific">Saccharothrix australiensis</name>
    <dbReference type="NCBI Taxonomy" id="2072"/>
    <lineage>
        <taxon>Bacteria</taxon>
        <taxon>Bacillati</taxon>
        <taxon>Actinomycetota</taxon>
        <taxon>Actinomycetes</taxon>
        <taxon>Pseudonocardiales</taxon>
        <taxon>Pseudonocardiaceae</taxon>
        <taxon>Saccharothrix</taxon>
    </lineage>
</organism>
<evidence type="ECO:0000313" key="3">
    <source>
        <dbReference type="Proteomes" id="UP000282084"/>
    </source>
</evidence>
<gene>
    <name evidence="2" type="ORF">C8E97_4077</name>
</gene>
<dbReference type="Pfam" id="PF02441">
    <property type="entry name" value="Flavoprotein"/>
    <property type="match status" value="1"/>
</dbReference>
<dbReference type="InterPro" id="IPR036551">
    <property type="entry name" value="Flavin_trans-like"/>
</dbReference>
<proteinExistence type="predicted"/>
<dbReference type="EMBL" id="RBXO01000001">
    <property type="protein sequence ID" value="RKT55409.1"/>
    <property type="molecule type" value="Genomic_DNA"/>
</dbReference>
<evidence type="ECO:0000313" key="2">
    <source>
        <dbReference type="EMBL" id="RKT55409.1"/>
    </source>
</evidence>
<dbReference type="SUPFAM" id="SSF52507">
    <property type="entry name" value="Homo-oligomeric flavin-containing Cys decarboxylases, HFCD"/>
    <property type="match status" value="1"/>
</dbReference>
<keyword evidence="3" id="KW-1185">Reference proteome</keyword>
<name>A0A495W1Q8_9PSEU</name>
<dbReference type="AlphaFoldDB" id="A0A495W1Q8"/>